<dbReference type="GO" id="GO:0004650">
    <property type="term" value="F:polygalacturonase activity"/>
    <property type="evidence" value="ECO:0007669"/>
    <property type="project" value="InterPro"/>
</dbReference>
<evidence type="ECO:0000313" key="6">
    <source>
        <dbReference type="Proteomes" id="UP000824165"/>
    </source>
</evidence>
<evidence type="ECO:0000256" key="2">
    <source>
        <dbReference type="ARBA" id="ARBA00022801"/>
    </source>
</evidence>
<dbReference type="PANTHER" id="PTHR31339">
    <property type="entry name" value="PECTIN LYASE-RELATED"/>
    <property type="match status" value="1"/>
</dbReference>
<dbReference type="Pfam" id="PF00295">
    <property type="entry name" value="Glyco_hydro_28"/>
    <property type="match status" value="1"/>
</dbReference>
<evidence type="ECO:0000256" key="3">
    <source>
        <dbReference type="ARBA" id="ARBA00023295"/>
    </source>
</evidence>
<dbReference type="Gene3D" id="2.160.20.10">
    <property type="entry name" value="Single-stranded right-handed beta-helix, Pectin lyase-like"/>
    <property type="match status" value="1"/>
</dbReference>
<sequence>MAEIKNLRSPAGARTDSSALILWDRADTDMYKVFVDGAYAGVTRRTDYTKEFLTPGGVHTFYVTSADGRLKSDEIKITVRESSPIYNIIDYGAERGGKTLSTDAIQMAIDDCCDGGTVYIPSGEFVSGALYLKSNMTLRIDGVLFGSGSTSDYPIKKYRFEGLETDCYSSLINTYDGRHENIIIRGHGTIDANGEALRRAELAENKGRPGRAVCIRNTDGVFIKDITVRRSPAWCVHTVYCSDVTLLNVTINTKYDTDGRKYEDIVNGDGFDPDSCRDVFVINCDITSEDDCIAVKSGRNEEGRSVNIPSENILISGCRFKAGFGVAVGSEMSGGVRNVCVRDCVFSDTYSVASIKPPRPRGGVVENVLYENCTHKNASHEFSDCKWFRGAVNIDMFYGNDGVDVNNGEAKNDGTSAVKNITLKNITSETVAGNAVFIAGLPESPVKDLTLENVTVHGKYGMKLYNIDGLTLKNVSVTADEGEDTEKINVKYK</sequence>
<evidence type="ECO:0000313" key="5">
    <source>
        <dbReference type="EMBL" id="HIT85281.1"/>
    </source>
</evidence>
<dbReference type="PANTHER" id="PTHR31339:SF9">
    <property type="entry name" value="PLASMIN AND FIBRONECTIN-BINDING PROTEIN A"/>
    <property type="match status" value="1"/>
</dbReference>
<dbReference type="InterPro" id="IPR006626">
    <property type="entry name" value="PbH1"/>
</dbReference>
<gene>
    <name evidence="5" type="ORF">IAA60_05175</name>
</gene>
<proteinExistence type="inferred from homology"/>
<comment type="caution">
    <text evidence="5">The sequence shown here is derived from an EMBL/GenBank/DDBJ whole genome shotgun (WGS) entry which is preliminary data.</text>
</comment>
<keyword evidence="3 4" id="KW-0326">Glycosidase</keyword>
<comment type="similarity">
    <text evidence="1 4">Belongs to the glycosyl hydrolase 28 family.</text>
</comment>
<dbReference type="GO" id="GO:0005975">
    <property type="term" value="P:carbohydrate metabolic process"/>
    <property type="evidence" value="ECO:0007669"/>
    <property type="project" value="InterPro"/>
</dbReference>
<evidence type="ECO:0000256" key="1">
    <source>
        <dbReference type="ARBA" id="ARBA00008834"/>
    </source>
</evidence>
<dbReference type="SUPFAM" id="SSF51126">
    <property type="entry name" value="Pectin lyase-like"/>
    <property type="match status" value="1"/>
</dbReference>
<dbReference type="InterPro" id="IPR012334">
    <property type="entry name" value="Pectin_lyas_fold"/>
</dbReference>
<dbReference type="Proteomes" id="UP000824165">
    <property type="component" value="Unassembled WGS sequence"/>
</dbReference>
<dbReference type="EMBL" id="DVLU01000050">
    <property type="protein sequence ID" value="HIT85281.1"/>
    <property type="molecule type" value="Genomic_DNA"/>
</dbReference>
<accession>A0A9D1H3Q2</accession>
<evidence type="ECO:0000256" key="4">
    <source>
        <dbReference type="RuleBase" id="RU361169"/>
    </source>
</evidence>
<organism evidence="5 6">
    <name type="scientific">Candidatus Ornithomonoglobus intestinigallinarum</name>
    <dbReference type="NCBI Taxonomy" id="2840894"/>
    <lineage>
        <taxon>Bacteria</taxon>
        <taxon>Bacillati</taxon>
        <taxon>Bacillota</taxon>
        <taxon>Clostridia</taxon>
        <taxon>Candidatus Ornithomonoglobus</taxon>
    </lineage>
</organism>
<dbReference type="InterPro" id="IPR011050">
    <property type="entry name" value="Pectin_lyase_fold/virulence"/>
</dbReference>
<dbReference type="InterPro" id="IPR000743">
    <property type="entry name" value="Glyco_hydro_28"/>
</dbReference>
<dbReference type="AlphaFoldDB" id="A0A9D1H3Q2"/>
<reference evidence="5" key="2">
    <citation type="journal article" date="2021" name="PeerJ">
        <title>Extensive microbial diversity within the chicken gut microbiome revealed by metagenomics and culture.</title>
        <authorList>
            <person name="Gilroy R."/>
            <person name="Ravi A."/>
            <person name="Getino M."/>
            <person name="Pursley I."/>
            <person name="Horton D.L."/>
            <person name="Alikhan N.F."/>
            <person name="Baker D."/>
            <person name="Gharbi K."/>
            <person name="Hall N."/>
            <person name="Watson M."/>
            <person name="Adriaenssens E.M."/>
            <person name="Foster-Nyarko E."/>
            <person name="Jarju S."/>
            <person name="Secka A."/>
            <person name="Antonio M."/>
            <person name="Oren A."/>
            <person name="Chaudhuri R.R."/>
            <person name="La Ragione R."/>
            <person name="Hildebrand F."/>
            <person name="Pallen M.J."/>
        </authorList>
    </citation>
    <scope>NUCLEOTIDE SEQUENCE</scope>
    <source>
        <strain evidence="5">CHK181-108</strain>
    </source>
</reference>
<dbReference type="SMART" id="SM00710">
    <property type="entry name" value="PbH1"/>
    <property type="match status" value="6"/>
</dbReference>
<keyword evidence="2 4" id="KW-0378">Hydrolase</keyword>
<reference evidence="5" key="1">
    <citation type="submission" date="2020-10" db="EMBL/GenBank/DDBJ databases">
        <authorList>
            <person name="Gilroy R."/>
        </authorList>
    </citation>
    <scope>NUCLEOTIDE SEQUENCE</scope>
    <source>
        <strain evidence="5">CHK181-108</strain>
    </source>
</reference>
<name>A0A9D1H3Q2_9FIRM</name>
<protein>
    <submittedName>
        <fullName evidence="5">Glycoside hydrolase family 28 protein</fullName>
    </submittedName>
</protein>
<dbReference type="InterPro" id="IPR051801">
    <property type="entry name" value="GH28_Enzymes"/>
</dbReference>